<reference evidence="1" key="1">
    <citation type="submission" date="2022-10" db="EMBL/GenBank/DDBJ databases">
        <title>Culturing micro-colonial fungi from biological soil crusts in the Mojave desert and describing Neophaeococcomyces mojavensis, and introducing the new genera and species Taxawa tesnikishii.</title>
        <authorList>
            <person name="Kurbessoian T."/>
            <person name="Stajich J.E."/>
        </authorList>
    </citation>
    <scope>NUCLEOTIDE SEQUENCE</scope>
    <source>
        <strain evidence="1">TK_41</strain>
    </source>
</reference>
<dbReference type="AlphaFoldDB" id="A0AA39CQT9"/>
<evidence type="ECO:0000313" key="1">
    <source>
        <dbReference type="EMBL" id="KAJ9616598.1"/>
    </source>
</evidence>
<dbReference type="Gene3D" id="3.30.710.10">
    <property type="entry name" value="Potassium Channel Kv1.1, Chain A"/>
    <property type="match status" value="1"/>
</dbReference>
<sequence>MADIPEVEDSDPALFTQSPVVTIAIIDRHGQVKRYNIYHALLARHSRFFAAELNRKDLDALKGHPALSLYAHHADFQNFIRWLYGSTVGEEMTPTDINGLWNLAGSFSAKGLQNELVDFCRDKRRRPKDLLVLLRELACNPSWPHQPTAAKPDEKLPDYLLEKVAFEISSRGWIKFIEAAAGQWERFVTMQEPSSNTKGQYHSRLMSKVKAAEELREKGELTDPATSACRWHDHLENAEEKKACAWCNPSA</sequence>
<evidence type="ECO:0008006" key="3">
    <source>
        <dbReference type="Google" id="ProtNLM"/>
    </source>
</evidence>
<comment type="caution">
    <text evidence="1">The sequence shown here is derived from an EMBL/GenBank/DDBJ whole genome shotgun (WGS) entry which is preliminary data.</text>
</comment>
<keyword evidence="2" id="KW-1185">Reference proteome</keyword>
<gene>
    <name evidence="1" type="ORF">H2200_000317</name>
</gene>
<dbReference type="Proteomes" id="UP001172673">
    <property type="component" value="Unassembled WGS sequence"/>
</dbReference>
<evidence type="ECO:0000313" key="2">
    <source>
        <dbReference type="Proteomes" id="UP001172673"/>
    </source>
</evidence>
<dbReference type="InterPro" id="IPR011333">
    <property type="entry name" value="SKP1/BTB/POZ_sf"/>
</dbReference>
<organism evidence="1 2">
    <name type="scientific">Cladophialophora chaetospira</name>
    <dbReference type="NCBI Taxonomy" id="386627"/>
    <lineage>
        <taxon>Eukaryota</taxon>
        <taxon>Fungi</taxon>
        <taxon>Dikarya</taxon>
        <taxon>Ascomycota</taxon>
        <taxon>Pezizomycotina</taxon>
        <taxon>Eurotiomycetes</taxon>
        <taxon>Chaetothyriomycetidae</taxon>
        <taxon>Chaetothyriales</taxon>
        <taxon>Herpotrichiellaceae</taxon>
        <taxon>Cladophialophora</taxon>
    </lineage>
</organism>
<name>A0AA39CQT9_9EURO</name>
<accession>A0AA39CQT9</accession>
<protein>
    <recommendedName>
        <fullName evidence="3">BTB domain-containing protein</fullName>
    </recommendedName>
</protein>
<dbReference type="EMBL" id="JAPDRK010000001">
    <property type="protein sequence ID" value="KAJ9616598.1"/>
    <property type="molecule type" value="Genomic_DNA"/>
</dbReference>
<proteinExistence type="predicted"/>